<dbReference type="Proteomes" id="UP001612915">
    <property type="component" value="Unassembled WGS sequence"/>
</dbReference>
<dbReference type="EMBL" id="JBITLV010000002">
    <property type="protein sequence ID" value="MFI7586848.1"/>
    <property type="molecule type" value="Genomic_DNA"/>
</dbReference>
<evidence type="ECO:0000256" key="1">
    <source>
        <dbReference type="ARBA" id="ARBA00022741"/>
    </source>
</evidence>
<dbReference type="InterPro" id="IPR038720">
    <property type="entry name" value="YprB_RNase_H-like_dom"/>
</dbReference>
<keyword evidence="3" id="KW-0347">Helicase</keyword>
<dbReference type="InterPro" id="IPR047187">
    <property type="entry name" value="SF1_C_Upf1"/>
</dbReference>
<keyword evidence="2" id="KW-0378">Hydrolase</keyword>
<dbReference type="RefSeq" id="WP_398277370.1">
    <property type="nucleotide sequence ID" value="NZ_JBITLV010000002.1"/>
</dbReference>
<evidence type="ECO:0000256" key="3">
    <source>
        <dbReference type="ARBA" id="ARBA00022806"/>
    </source>
</evidence>
<sequence>MLVVDGDVVWSASDLTAASQCEYGVLRALDKGLGRIDALAADDDPLLAHIADLGDRHEAAVLTAMRRAGRSVTVLPRAEANRRAELLAMHARTLAAFDEKPDVVFQAGFFDGSFLGYADFVERVGDTWLVSDAKLARQARPKALLQVAAYAEQLARAGLPVAPEGALELGSGERQTFALDDVLPVFVERRARLLAMLEEHRADDGPLEFDDPRFASCGRCAECAAAIADRRDLLLVAGVRVDQRLKLREQGLSTVADLAAAGAGHRPPGMAPATFEKLVAQAALQQRQLDAGVDENGQPRAVFVEPTPMAGAVLSTLPAPSAGDVFFDFEGDPLYVERDLTLWGLEYLWGALEVDGTFRPWWADDRDGEREALESFMRYLLERRRAYPDLHVYHYAAYERSALLRLTRRYHRFEDELDDLLRDGVLVDLYATVRGAVRISQPSYSIKKLEPFYMPKRSGSDVTAGDASIVAYHEYREHRDRGELAEAQARREAITEYNRLDCVSTRLLRDWLLDQPDAPTFSGPPAVPGEPEVTPPDEVFTRLMSFAGPLVRAERTGGQQAFAMLAEARGYYRRENAPFYWEHFERLGLPVEYWRPQRDVFQVLDAEVVEDWNVPAGKRNHFRRVRLTGEWGPGSTPKTKAAAVYGEPVPPGVDVPERSMLGTTRDFEIVVGDDESQVELVETAPADARHDALPQALVPARPPSTEVIEAAMAALTAEAADGVLPDRAAIDLLLRRPPRLRPGSALPHTGSVVDDAVAALLGMDDSYVAVQGPPGTGKTWTGARVIRRLVEEHGWRIGVVAQSHSVIEHLLDGVIEAGLEPGRVGKIRPETPGAGRISLRDNAAARAFVDDSSSSGGCVFGGTVWAYASRDLADAELDLLVVDEAGQFALAPTMAASAAAKRLLLLGDPQQLPQVSKGVHAEPVDASALGWLMDSHDTMPPELGYFLADTYRMHPALAERVSALSYEGRLSAHPCTAERRLEGVEPGLQVVRLEHTQRGSESPEEADEVVAQVRRLVGTTWHAPPAAPRPLTLADVLVVAPYNAQVHLIRKRLAAAGFGAVQVGTVDKFQGREAPVTIISMTASSQGDVPRGMGFLLDRNRVNVAASRAQWLTVLIRSSALTAYMPTSTKGLLELGAFIRLTEIATFP</sequence>
<reference evidence="7 8" key="1">
    <citation type="submission" date="2024-10" db="EMBL/GenBank/DDBJ databases">
        <title>The Natural Products Discovery Center: Release of the First 8490 Sequenced Strains for Exploring Actinobacteria Biosynthetic Diversity.</title>
        <authorList>
            <person name="Kalkreuter E."/>
            <person name="Kautsar S.A."/>
            <person name="Yang D."/>
            <person name="Bader C.D."/>
            <person name="Teijaro C.N."/>
            <person name="Fluegel L."/>
            <person name="Davis C.M."/>
            <person name="Simpson J.R."/>
            <person name="Lauterbach L."/>
            <person name="Steele A.D."/>
            <person name="Gui C."/>
            <person name="Meng S."/>
            <person name="Li G."/>
            <person name="Viehrig K."/>
            <person name="Ye F."/>
            <person name="Su P."/>
            <person name="Kiefer A.F."/>
            <person name="Nichols A."/>
            <person name="Cepeda A.J."/>
            <person name="Yan W."/>
            <person name="Fan B."/>
            <person name="Jiang Y."/>
            <person name="Adhikari A."/>
            <person name="Zheng C.-J."/>
            <person name="Schuster L."/>
            <person name="Cowan T.M."/>
            <person name="Smanski M.J."/>
            <person name="Chevrette M.G."/>
            <person name="De Carvalho L.P.S."/>
            <person name="Shen B."/>
        </authorList>
    </citation>
    <scope>NUCLEOTIDE SEQUENCE [LARGE SCALE GENOMIC DNA]</scope>
    <source>
        <strain evidence="7 8">NPDC049639</strain>
    </source>
</reference>
<evidence type="ECO:0000259" key="5">
    <source>
        <dbReference type="Pfam" id="PF13087"/>
    </source>
</evidence>
<dbReference type="InterPro" id="IPR050534">
    <property type="entry name" value="Coronavir_polyprotein_1ab"/>
</dbReference>
<dbReference type="InterPro" id="IPR027417">
    <property type="entry name" value="P-loop_NTPase"/>
</dbReference>
<dbReference type="CDD" id="cd17934">
    <property type="entry name" value="DEXXQc_Upf1-like"/>
    <property type="match status" value="1"/>
</dbReference>
<evidence type="ECO:0000259" key="6">
    <source>
        <dbReference type="Pfam" id="PF13482"/>
    </source>
</evidence>
<evidence type="ECO:0000313" key="7">
    <source>
        <dbReference type="EMBL" id="MFI7586848.1"/>
    </source>
</evidence>
<evidence type="ECO:0000256" key="2">
    <source>
        <dbReference type="ARBA" id="ARBA00022801"/>
    </source>
</evidence>
<dbReference type="InterPro" id="IPR019993">
    <property type="entry name" value="RecB_nuclease_TM0106_put"/>
</dbReference>
<keyword evidence="4" id="KW-0067">ATP-binding</keyword>
<gene>
    <name evidence="7" type="ORF">ACIB24_07215</name>
</gene>
<dbReference type="NCBIfam" id="TIGR03491">
    <property type="entry name" value="TM0106 family RecB-like putative nuclease"/>
    <property type="match status" value="1"/>
</dbReference>
<feature type="domain" description="YprB ribonuclease H-like" evidence="6">
    <location>
        <begin position="325"/>
        <end position="512"/>
    </location>
</feature>
<evidence type="ECO:0000313" key="8">
    <source>
        <dbReference type="Proteomes" id="UP001612915"/>
    </source>
</evidence>
<organism evidence="7 8">
    <name type="scientific">Spongisporangium articulatum</name>
    <dbReference type="NCBI Taxonomy" id="3362603"/>
    <lineage>
        <taxon>Bacteria</taxon>
        <taxon>Bacillati</taxon>
        <taxon>Actinomycetota</taxon>
        <taxon>Actinomycetes</taxon>
        <taxon>Kineosporiales</taxon>
        <taxon>Kineosporiaceae</taxon>
        <taxon>Spongisporangium</taxon>
    </lineage>
</organism>
<dbReference type="Pfam" id="PF13087">
    <property type="entry name" value="AAA_12"/>
    <property type="match status" value="1"/>
</dbReference>
<dbReference type="Gene3D" id="3.40.50.300">
    <property type="entry name" value="P-loop containing nucleotide triphosphate hydrolases"/>
    <property type="match status" value="2"/>
</dbReference>
<evidence type="ECO:0000256" key="4">
    <source>
        <dbReference type="ARBA" id="ARBA00022840"/>
    </source>
</evidence>
<protein>
    <submittedName>
        <fullName evidence="7">TM0106 family RecB-like putative nuclease</fullName>
    </submittedName>
</protein>
<dbReference type="CDD" id="cd18808">
    <property type="entry name" value="SF1_C_Upf1"/>
    <property type="match status" value="1"/>
</dbReference>
<feature type="domain" description="DNA2/NAM7 helicase-like C-terminal" evidence="5">
    <location>
        <begin position="941"/>
        <end position="1116"/>
    </location>
</feature>
<dbReference type="Pfam" id="PF13482">
    <property type="entry name" value="RNase_H_2"/>
    <property type="match status" value="1"/>
</dbReference>
<name>A0ABW8AL40_9ACTN</name>
<dbReference type="PANTHER" id="PTHR43788">
    <property type="entry name" value="DNA2/NAM7 HELICASE FAMILY MEMBER"/>
    <property type="match status" value="1"/>
</dbReference>
<comment type="caution">
    <text evidence="7">The sequence shown here is derived from an EMBL/GenBank/DDBJ whole genome shotgun (WGS) entry which is preliminary data.</text>
</comment>
<dbReference type="PANTHER" id="PTHR43788:SF8">
    <property type="entry name" value="DNA-BINDING PROTEIN SMUBP-2"/>
    <property type="match status" value="1"/>
</dbReference>
<dbReference type="SUPFAM" id="SSF52540">
    <property type="entry name" value="P-loop containing nucleoside triphosphate hydrolases"/>
    <property type="match status" value="1"/>
</dbReference>
<dbReference type="Pfam" id="PF13604">
    <property type="entry name" value="AAA_30"/>
    <property type="match status" value="1"/>
</dbReference>
<keyword evidence="8" id="KW-1185">Reference proteome</keyword>
<proteinExistence type="predicted"/>
<dbReference type="InterPro" id="IPR041679">
    <property type="entry name" value="DNA2/NAM7-like_C"/>
</dbReference>
<accession>A0ABW8AL40</accession>
<keyword evidence="1" id="KW-0547">Nucleotide-binding</keyword>